<evidence type="ECO:0000313" key="3">
    <source>
        <dbReference type="Proteomes" id="UP000503011"/>
    </source>
</evidence>
<keyword evidence="3" id="KW-1185">Reference proteome</keyword>
<reference evidence="2 3" key="1">
    <citation type="submission" date="2020-03" db="EMBL/GenBank/DDBJ databases">
        <title>Whole genome shotgun sequence of Phytohabitans suffuscus NBRC 105367.</title>
        <authorList>
            <person name="Komaki H."/>
            <person name="Tamura T."/>
        </authorList>
    </citation>
    <scope>NUCLEOTIDE SEQUENCE [LARGE SCALE GENOMIC DNA]</scope>
    <source>
        <strain evidence="2 3">NBRC 105367</strain>
    </source>
</reference>
<dbReference type="PANTHER" id="PTHR30595:SF6">
    <property type="entry name" value="SCHLAFEN ALBA-2 DOMAIN-CONTAINING PROTEIN"/>
    <property type="match status" value="1"/>
</dbReference>
<proteinExistence type="predicted"/>
<evidence type="ECO:0000313" key="2">
    <source>
        <dbReference type="EMBL" id="BCB86471.1"/>
    </source>
</evidence>
<dbReference type="KEGG" id="psuu:Psuf_037840"/>
<dbReference type="Gene3D" id="6.10.10.130">
    <property type="match status" value="1"/>
</dbReference>
<reference evidence="2 3" key="2">
    <citation type="submission" date="2020-03" db="EMBL/GenBank/DDBJ databases">
        <authorList>
            <person name="Ichikawa N."/>
            <person name="Kimura A."/>
            <person name="Kitahashi Y."/>
            <person name="Uohara A."/>
        </authorList>
    </citation>
    <scope>NUCLEOTIDE SEQUENCE [LARGE SCALE GENOMIC DNA]</scope>
    <source>
        <strain evidence="2 3">NBRC 105367</strain>
    </source>
</reference>
<gene>
    <name evidence="2" type="ORF">Psuf_037840</name>
</gene>
<dbReference type="PANTHER" id="PTHR30595">
    <property type="entry name" value="GLPR-RELATED TRANSCRIPTIONAL REPRESSOR"/>
    <property type="match status" value="1"/>
</dbReference>
<dbReference type="Gene3D" id="3.30.950.30">
    <property type="entry name" value="Schlafen, AAA domain"/>
    <property type="match status" value="1"/>
</dbReference>
<dbReference type="InterPro" id="IPR007421">
    <property type="entry name" value="Schlafen_AlbA_2_dom"/>
</dbReference>
<dbReference type="Gene3D" id="3.30.565.60">
    <property type="match status" value="1"/>
</dbReference>
<dbReference type="EMBL" id="AP022871">
    <property type="protein sequence ID" value="BCB86471.1"/>
    <property type="molecule type" value="Genomic_DNA"/>
</dbReference>
<dbReference type="Pfam" id="PF04326">
    <property type="entry name" value="SLFN_AlbA_2"/>
    <property type="match status" value="1"/>
</dbReference>
<protein>
    <recommendedName>
        <fullName evidence="1">Schlafen AlbA-2 domain-containing protein</fullName>
    </recommendedName>
</protein>
<dbReference type="InterPro" id="IPR038475">
    <property type="entry name" value="RecG_C_sf"/>
</dbReference>
<feature type="domain" description="Schlafen AlbA-2" evidence="1">
    <location>
        <begin position="36"/>
        <end position="153"/>
    </location>
</feature>
<dbReference type="Proteomes" id="UP000503011">
    <property type="component" value="Chromosome"/>
</dbReference>
<name>A0A6F8YKJ5_9ACTN</name>
<evidence type="ECO:0000259" key="1">
    <source>
        <dbReference type="Pfam" id="PF04326"/>
    </source>
</evidence>
<accession>A0A6F8YKJ5</accession>
<dbReference type="InterPro" id="IPR038461">
    <property type="entry name" value="Schlafen_AlbA_2_dom_sf"/>
</dbReference>
<dbReference type="Pfam" id="PF13749">
    <property type="entry name" value="HATPase_c_4"/>
    <property type="match status" value="1"/>
</dbReference>
<sequence length="581" mass="62880">MLFWDQSSVNVSEVDQAEAFAALGAVGDGVAAGALETQTLDFKSVTDSIKTTYQMVAEALVCFANADGGTVVLGVDDKATSRVDALQGVPSRYTVEGLRKGVFDRSRPPITPFVGEHLVDGVRIVLLSVPPGVMPHSTAAGLATRRLGKECLPFTPDQQREVLIARGQVDWSAEASGAEVRDLSAIEFERMRQLLVAGGRDHLAELDDSSLVAALRLTASDGSVTNAGVLLLGDEQLIHRVVPSYGYSYQFRPSAGSEATVRTRGSRPLLEAVGILIEAVDARREIHPLNVSGGVQLQLTDYPRDAARELVVNAMIHRSYETAGSVDVEHSPERLLITSPGGLVAGVTPENILTHPSTPRNRLLTEAVATLQLAERTGQGIDRAYREMLRIGKEPPSFADGGTLVRAALAGGIGNDAFVRFINDLPPRSARDVNVLLVLSILRGSATVDAPRVASAVQRPPVEAQEVLATMAHDLGLLEPTRRTVRKAFPTYRLRSDAIAAMSRAVAYRRRDLDDTDQKVMDHVREYGFVTNRTVQRMFDLHVFAARDLIYDLRSREILEKIGEARGGTGVRYGPGLRFPG</sequence>
<dbReference type="AlphaFoldDB" id="A0A6F8YKJ5"/>
<organism evidence="2 3">
    <name type="scientific">Phytohabitans suffuscus</name>
    <dbReference type="NCBI Taxonomy" id="624315"/>
    <lineage>
        <taxon>Bacteria</taxon>
        <taxon>Bacillati</taxon>
        <taxon>Actinomycetota</taxon>
        <taxon>Actinomycetes</taxon>
        <taxon>Micromonosporales</taxon>
        <taxon>Micromonosporaceae</taxon>
    </lineage>
</organism>